<evidence type="ECO:0000313" key="3">
    <source>
        <dbReference type="Proteomes" id="UP001338125"/>
    </source>
</evidence>
<organism evidence="2 3">
    <name type="scientific">Cladobotryum mycophilum</name>
    <dbReference type="NCBI Taxonomy" id="491253"/>
    <lineage>
        <taxon>Eukaryota</taxon>
        <taxon>Fungi</taxon>
        <taxon>Dikarya</taxon>
        <taxon>Ascomycota</taxon>
        <taxon>Pezizomycotina</taxon>
        <taxon>Sordariomycetes</taxon>
        <taxon>Hypocreomycetidae</taxon>
        <taxon>Hypocreales</taxon>
        <taxon>Hypocreaceae</taxon>
        <taxon>Cladobotryum</taxon>
    </lineage>
</organism>
<accession>A0ABR0SV05</accession>
<dbReference type="EMBL" id="JAVFKD010000004">
    <property type="protein sequence ID" value="KAK5996025.1"/>
    <property type="molecule type" value="Genomic_DNA"/>
</dbReference>
<evidence type="ECO:0008006" key="4">
    <source>
        <dbReference type="Google" id="ProtNLM"/>
    </source>
</evidence>
<dbReference type="Proteomes" id="UP001338125">
    <property type="component" value="Unassembled WGS sequence"/>
</dbReference>
<proteinExistence type="predicted"/>
<evidence type="ECO:0000256" key="1">
    <source>
        <dbReference type="SAM" id="SignalP"/>
    </source>
</evidence>
<protein>
    <recommendedName>
        <fullName evidence="4">CBM-cenC domain-containing protein</fullName>
    </recommendedName>
</protein>
<sequence>MLSTSAVLCGALTLFGSVIASPFDLSQRDACNHDNLLRCFIDQRYSTQATAYCSGLTPSTTTVATVTATSTTTLWQTVTASTETDVITSSVTVFTATVPSATVTVTQAAHNKRDPADPPAPAPPPYCMTNGATYPASRITSACSCINVPASTVSVTYTAGTQTVTETSTSSVTATVTTTSTQTINKVLTSGIKTVTVTPPAPTNLVPNGDFEKGAGTSSIIPWIFQPGVGTWQGIGQVTDGPSGGVSNMAVTTTSHSQSQGWLNSEIFTIHPGSYTLTYSARSTAFLNSGNWGSTVVVEVVCSDKAVWLVTPFAGMAQANSFWAFTHHATFSATLSNCVVSIAFGVQPTTTTEWRFDNVILLQDS</sequence>
<gene>
    <name evidence="2" type="ORF">PT974_04448</name>
</gene>
<reference evidence="2 3" key="1">
    <citation type="submission" date="2024-01" db="EMBL/GenBank/DDBJ databases">
        <title>Complete genome of Cladobotryum mycophilum ATHUM6906.</title>
        <authorList>
            <person name="Christinaki A.C."/>
            <person name="Myridakis A.I."/>
            <person name="Kouvelis V.N."/>
        </authorList>
    </citation>
    <scope>NUCLEOTIDE SEQUENCE [LARGE SCALE GENOMIC DNA]</scope>
    <source>
        <strain evidence="2 3">ATHUM6906</strain>
    </source>
</reference>
<name>A0ABR0SV05_9HYPO</name>
<feature type="signal peptide" evidence="1">
    <location>
        <begin position="1"/>
        <end position="20"/>
    </location>
</feature>
<dbReference type="Gene3D" id="2.60.120.260">
    <property type="entry name" value="Galactose-binding domain-like"/>
    <property type="match status" value="1"/>
</dbReference>
<keyword evidence="3" id="KW-1185">Reference proteome</keyword>
<comment type="caution">
    <text evidence="2">The sequence shown here is derived from an EMBL/GenBank/DDBJ whole genome shotgun (WGS) entry which is preliminary data.</text>
</comment>
<keyword evidence="1" id="KW-0732">Signal</keyword>
<evidence type="ECO:0000313" key="2">
    <source>
        <dbReference type="EMBL" id="KAK5996025.1"/>
    </source>
</evidence>
<feature type="chain" id="PRO_5046811628" description="CBM-cenC domain-containing protein" evidence="1">
    <location>
        <begin position="21"/>
        <end position="365"/>
    </location>
</feature>